<keyword evidence="9" id="KW-1185">Reference proteome</keyword>
<dbReference type="CDD" id="cd02440">
    <property type="entry name" value="AdoMet_MTases"/>
    <property type="match status" value="1"/>
</dbReference>
<organism evidence="8 9">
    <name type="scientific">Macleaya cordata</name>
    <name type="common">Five-seeded plume-poppy</name>
    <name type="synonym">Bocconia cordata</name>
    <dbReference type="NCBI Taxonomy" id="56857"/>
    <lineage>
        <taxon>Eukaryota</taxon>
        <taxon>Viridiplantae</taxon>
        <taxon>Streptophyta</taxon>
        <taxon>Embryophyta</taxon>
        <taxon>Tracheophyta</taxon>
        <taxon>Spermatophyta</taxon>
        <taxon>Magnoliopsida</taxon>
        <taxon>Ranunculales</taxon>
        <taxon>Papaveraceae</taxon>
        <taxon>Papaveroideae</taxon>
        <taxon>Macleaya</taxon>
    </lineage>
</organism>
<dbReference type="OMA" id="IMDIMIN"/>
<keyword evidence="3 8" id="KW-0808">Transferase</keyword>
<evidence type="ECO:0000256" key="1">
    <source>
        <dbReference type="ARBA" id="ARBA00022589"/>
    </source>
</evidence>
<dbReference type="EMBL" id="MVGT01003871">
    <property type="protein sequence ID" value="OVA03035.1"/>
    <property type="molecule type" value="Genomic_DNA"/>
</dbReference>
<protein>
    <submittedName>
        <fullName evidence="8">O-methyltransferase</fullName>
    </submittedName>
</protein>
<dbReference type="Pfam" id="PF00891">
    <property type="entry name" value="Methyltransf_2"/>
    <property type="match status" value="1"/>
</dbReference>
<evidence type="ECO:0000256" key="2">
    <source>
        <dbReference type="ARBA" id="ARBA00022603"/>
    </source>
</evidence>
<dbReference type="PIRSF" id="PIRSF005739">
    <property type="entry name" value="O-mtase"/>
    <property type="match status" value="1"/>
</dbReference>
<gene>
    <name evidence="8" type="ORF">BVC80_1807g3</name>
</gene>
<dbReference type="OrthoDB" id="2410195at2759"/>
<dbReference type="InterPro" id="IPR036388">
    <property type="entry name" value="WH-like_DNA-bd_sf"/>
</dbReference>
<keyword evidence="2 8" id="KW-0489">Methyltransferase</keyword>
<dbReference type="InterPro" id="IPR016461">
    <property type="entry name" value="COMT-like"/>
</dbReference>
<dbReference type="PROSITE" id="PS51683">
    <property type="entry name" value="SAM_OMT_II"/>
    <property type="match status" value="1"/>
</dbReference>
<dbReference type="GO" id="GO:0009820">
    <property type="term" value="P:alkaloid metabolic process"/>
    <property type="evidence" value="ECO:0007669"/>
    <property type="project" value="UniProtKB-KW"/>
</dbReference>
<evidence type="ECO:0000313" key="9">
    <source>
        <dbReference type="Proteomes" id="UP000195402"/>
    </source>
</evidence>
<dbReference type="GO" id="GO:0032259">
    <property type="term" value="P:methylation"/>
    <property type="evidence" value="ECO:0007669"/>
    <property type="project" value="UniProtKB-KW"/>
</dbReference>
<comment type="caution">
    <text evidence="8">The sequence shown here is derived from an EMBL/GenBank/DDBJ whole genome shotgun (WGS) entry which is preliminary data.</text>
</comment>
<dbReference type="SUPFAM" id="SSF53335">
    <property type="entry name" value="S-adenosyl-L-methionine-dependent methyltransferases"/>
    <property type="match status" value="1"/>
</dbReference>
<dbReference type="Pfam" id="PF08100">
    <property type="entry name" value="Dimerisation"/>
    <property type="match status" value="1"/>
</dbReference>
<evidence type="ECO:0000256" key="5">
    <source>
        <dbReference type="PIRSR" id="PIRSR005739-1"/>
    </source>
</evidence>
<reference evidence="8 9" key="1">
    <citation type="journal article" date="2017" name="Mol. Plant">
        <title>The Genome of Medicinal Plant Macleaya cordata Provides New Insights into Benzylisoquinoline Alkaloids Metabolism.</title>
        <authorList>
            <person name="Liu X."/>
            <person name="Liu Y."/>
            <person name="Huang P."/>
            <person name="Ma Y."/>
            <person name="Qing Z."/>
            <person name="Tang Q."/>
            <person name="Cao H."/>
            <person name="Cheng P."/>
            <person name="Zheng Y."/>
            <person name="Yuan Z."/>
            <person name="Zhou Y."/>
            <person name="Liu J."/>
            <person name="Tang Z."/>
            <person name="Zhuo Y."/>
            <person name="Zhang Y."/>
            <person name="Yu L."/>
            <person name="Huang J."/>
            <person name="Yang P."/>
            <person name="Peng Q."/>
            <person name="Zhang J."/>
            <person name="Jiang W."/>
            <person name="Zhang Z."/>
            <person name="Lin K."/>
            <person name="Ro D.K."/>
            <person name="Chen X."/>
            <person name="Xiong X."/>
            <person name="Shang Y."/>
            <person name="Huang S."/>
            <person name="Zeng J."/>
        </authorList>
    </citation>
    <scope>NUCLEOTIDE SEQUENCE [LARGE SCALE GENOMIC DNA]</scope>
    <source>
        <strain evidence="9">cv. BLH2017</strain>
        <tissue evidence="8">Root</tissue>
    </source>
</reference>
<dbReference type="InterPro" id="IPR001077">
    <property type="entry name" value="COMT_C"/>
</dbReference>
<dbReference type="InterPro" id="IPR012967">
    <property type="entry name" value="COMT_dimerisation"/>
</dbReference>
<dbReference type="Gene3D" id="3.40.50.150">
    <property type="entry name" value="Vaccinia Virus protein VP39"/>
    <property type="match status" value="1"/>
</dbReference>
<dbReference type="GO" id="GO:0046983">
    <property type="term" value="F:protein dimerization activity"/>
    <property type="evidence" value="ECO:0007669"/>
    <property type="project" value="InterPro"/>
</dbReference>
<sequence length="360" mass="40200">MDSTAQEMKKNELVQAQAHVFNNICGFFSSMSLKCAVELGIPDIIHNHGKPMPLSDLVEALSLPPSKTENVYRLMRLLVHSGLFAKQKIDENQDEEGYLLTTSSNFLLHNTEFSLADFVINLVNPALVKPGHILSDWFRTGESTAFEAVHGVPFWRHLMQNPEYEKGFSNIMAANSKLVMSDIVNSCKSVFENLRSVVDVGGGTGTSARVIVEAFPHLKCLVLDLPNLVANLPGNSNLEFIGGDMFESIPRADAIILKHVLHNWGDDESLKILKSCREAIPSKKEGGKVIVIEIVVEEDSKLENDQLTKTQLYFDMLMMTTFNGKERSEKQWEKLFLEAGFSDYKITTLSGFSSLIEVFP</sequence>
<dbReference type="InterPro" id="IPR036390">
    <property type="entry name" value="WH_DNA-bd_sf"/>
</dbReference>
<evidence type="ECO:0000259" key="6">
    <source>
        <dbReference type="Pfam" id="PF00891"/>
    </source>
</evidence>
<dbReference type="Proteomes" id="UP000195402">
    <property type="component" value="Unassembled WGS sequence"/>
</dbReference>
<accession>A0A200PY03</accession>
<dbReference type="InterPro" id="IPR029063">
    <property type="entry name" value="SAM-dependent_MTases_sf"/>
</dbReference>
<feature type="active site" description="Proton acceptor" evidence="5">
    <location>
        <position position="262"/>
    </location>
</feature>
<dbReference type="AlphaFoldDB" id="A0A200PY03"/>
<evidence type="ECO:0000256" key="3">
    <source>
        <dbReference type="ARBA" id="ARBA00022679"/>
    </source>
</evidence>
<dbReference type="FunFam" id="1.10.10.10:FF:000213">
    <property type="entry name" value="Coniferyl alcohol 9-O-methyltransferase"/>
    <property type="match status" value="1"/>
</dbReference>
<dbReference type="PANTHER" id="PTHR11746">
    <property type="entry name" value="O-METHYLTRANSFERASE"/>
    <property type="match status" value="1"/>
</dbReference>
<proteinExistence type="predicted"/>
<dbReference type="SUPFAM" id="SSF46785">
    <property type="entry name" value="Winged helix' DNA-binding domain"/>
    <property type="match status" value="1"/>
</dbReference>
<evidence type="ECO:0000313" key="8">
    <source>
        <dbReference type="EMBL" id="OVA03035.1"/>
    </source>
</evidence>
<evidence type="ECO:0000256" key="4">
    <source>
        <dbReference type="ARBA" id="ARBA00022691"/>
    </source>
</evidence>
<dbReference type="Gene3D" id="1.10.10.10">
    <property type="entry name" value="Winged helix-like DNA-binding domain superfamily/Winged helix DNA-binding domain"/>
    <property type="match status" value="1"/>
</dbReference>
<dbReference type="STRING" id="56857.A0A200PY03"/>
<evidence type="ECO:0000259" key="7">
    <source>
        <dbReference type="Pfam" id="PF08100"/>
    </source>
</evidence>
<dbReference type="GO" id="GO:0008171">
    <property type="term" value="F:O-methyltransferase activity"/>
    <property type="evidence" value="ECO:0007669"/>
    <property type="project" value="InterPro"/>
</dbReference>
<keyword evidence="4" id="KW-0949">S-adenosyl-L-methionine</keyword>
<feature type="domain" description="O-methyltransferase C-terminal" evidence="6">
    <location>
        <begin position="134"/>
        <end position="342"/>
    </location>
</feature>
<dbReference type="InParanoid" id="A0A200PY03"/>
<keyword evidence="1" id="KW-0017">Alkaloid metabolism</keyword>
<dbReference type="FunFam" id="3.40.50.150:FF:000206">
    <property type="entry name" value="O-methyltransferase ZRP4"/>
    <property type="match status" value="1"/>
</dbReference>
<name>A0A200PY03_MACCD</name>
<feature type="domain" description="O-methyltransferase dimerisation" evidence="7">
    <location>
        <begin position="24"/>
        <end position="109"/>
    </location>
</feature>